<protein>
    <submittedName>
        <fullName evidence="1">Uncharacterized protein</fullName>
    </submittedName>
</protein>
<sequence>MATQANHSWKPSAARLLSITGFGPRPRGAWPAHRANAWPAKDPADVLDYAYDISPALWGDDGDSIAFLDVTIVPAAAGDLTLNSSSADGRCAVLWFGAGQSGTTYAVTLAIETVAGRGFQRTVYLPCLALSSEPPLGMELMTETGAPILDNSGNPIFIES</sequence>
<reference evidence="1" key="1">
    <citation type="journal article" date="2021" name="Microorganisms">
        <title>Acidisoma silvae sp. nov. and Acidisomacellulosilytica sp. nov., Two Acidophilic Bacteria Isolated from Decaying Wood, Hydrolyzing Cellulose and Producing Poly-3-hydroxybutyrate.</title>
        <authorList>
            <person name="Mieszkin S."/>
            <person name="Pouder E."/>
            <person name="Uroz S."/>
            <person name="Simon-Colin C."/>
            <person name="Alain K."/>
        </authorList>
    </citation>
    <scope>NUCLEOTIDE SEQUENCE</scope>
    <source>
        <strain evidence="1">HW T2.11</strain>
    </source>
</reference>
<reference evidence="1" key="2">
    <citation type="submission" date="2021-01" db="EMBL/GenBank/DDBJ databases">
        <authorList>
            <person name="Mieszkin S."/>
            <person name="Pouder E."/>
            <person name="Alain K."/>
        </authorList>
    </citation>
    <scope>NUCLEOTIDE SEQUENCE</scope>
    <source>
        <strain evidence="1">HW T2.11</strain>
    </source>
</reference>
<name>A0A963YPP0_9PROT</name>
<comment type="caution">
    <text evidence="1">The sequence shown here is derived from an EMBL/GenBank/DDBJ whole genome shotgun (WGS) entry which is preliminary data.</text>
</comment>
<dbReference type="Proteomes" id="UP000708298">
    <property type="component" value="Unassembled WGS sequence"/>
</dbReference>
<dbReference type="AlphaFoldDB" id="A0A963YPP0"/>
<evidence type="ECO:0000313" key="2">
    <source>
        <dbReference type="Proteomes" id="UP000708298"/>
    </source>
</evidence>
<gene>
    <name evidence="1" type="ORF">ASILVAE211_06265</name>
</gene>
<accession>A0A963YPP0</accession>
<organism evidence="1 2">
    <name type="scientific">Acidisoma silvae</name>
    <dbReference type="NCBI Taxonomy" id="2802396"/>
    <lineage>
        <taxon>Bacteria</taxon>
        <taxon>Pseudomonadati</taxon>
        <taxon>Pseudomonadota</taxon>
        <taxon>Alphaproteobacteria</taxon>
        <taxon>Acetobacterales</taxon>
        <taxon>Acidocellaceae</taxon>
        <taxon>Acidisoma</taxon>
    </lineage>
</organism>
<proteinExistence type="predicted"/>
<dbReference type="Pfam" id="PF23148">
    <property type="entry name" value="Gp77"/>
    <property type="match status" value="1"/>
</dbReference>
<keyword evidence="2" id="KW-1185">Reference proteome</keyword>
<dbReference type="RefSeq" id="WP_227320445.1">
    <property type="nucleotide sequence ID" value="NZ_JAESVB010000002.1"/>
</dbReference>
<dbReference type="EMBL" id="JAESVB010000002">
    <property type="protein sequence ID" value="MCB8874780.1"/>
    <property type="molecule type" value="Genomic_DNA"/>
</dbReference>
<evidence type="ECO:0000313" key="1">
    <source>
        <dbReference type="EMBL" id="MCB8874780.1"/>
    </source>
</evidence>
<dbReference type="InterPro" id="IPR056928">
    <property type="entry name" value="Gp77-like"/>
</dbReference>